<feature type="transmembrane region" description="Helical" evidence="1">
    <location>
        <begin position="105"/>
        <end position="127"/>
    </location>
</feature>
<keyword evidence="1" id="KW-0472">Membrane</keyword>
<protein>
    <submittedName>
        <fullName evidence="2">Uncharacterized protein</fullName>
    </submittedName>
</protein>
<keyword evidence="3" id="KW-1185">Reference proteome</keyword>
<dbReference type="AlphaFoldDB" id="A0A2G8SBB4"/>
<sequence length="142" mass="15627">MPFGILGDVSELKRGPGKHFHIVLIPQPSDDSRGDPLNWPRLRKEACFWVLLVVSSAMRIAYLTGTHGANASHILALTEFALSLVSYGVTSFANGVVLSAGVRRTLLVVAVCQAACWATCVPMYVFGKRVRSFIARRPRLFR</sequence>
<dbReference type="OrthoDB" id="2585655at2759"/>
<feature type="transmembrane region" description="Helical" evidence="1">
    <location>
        <begin position="46"/>
        <end position="62"/>
    </location>
</feature>
<proteinExistence type="predicted"/>
<name>A0A2G8SBB4_9APHY</name>
<accession>A0A2G8SBB4</accession>
<dbReference type="Proteomes" id="UP000230002">
    <property type="component" value="Unassembled WGS sequence"/>
</dbReference>
<keyword evidence="1" id="KW-0812">Transmembrane</keyword>
<comment type="caution">
    <text evidence="2">The sequence shown here is derived from an EMBL/GenBank/DDBJ whole genome shotgun (WGS) entry which is preliminary data.</text>
</comment>
<evidence type="ECO:0000313" key="2">
    <source>
        <dbReference type="EMBL" id="PIL31057.1"/>
    </source>
</evidence>
<keyword evidence="1" id="KW-1133">Transmembrane helix</keyword>
<organism evidence="2 3">
    <name type="scientific">Ganoderma sinense ZZ0214-1</name>
    <dbReference type="NCBI Taxonomy" id="1077348"/>
    <lineage>
        <taxon>Eukaryota</taxon>
        <taxon>Fungi</taxon>
        <taxon>Dikarya</taxon>
        <taxon>Basidiomycota</taxon>
        <taxon>Agaricomycotina</taxon>
        <taxon>Agaricomycetes</taxon>
        <taxon>Polyporales</taxon>
        <taxon>Polyporaceae</taxon>
        <taxon>Ganoderma</taxon>
    </lineage>
</organism>
<reference evidence="2 3" key="1">
    <citation type="journal article" date="2015" name="Sci. Rep.">
        <title>Chromosome-level genome map provides insights into diverse defense mechanisms in the medicinal fungus Ganoderma sinense.</title>
        <authorList>
            <person name="Zhu Y."/>
            <person name="Xu J."/>
            <person name="Sun C."/>
            <person name="Zhou S."/>
            <person name="Xu H."/>
            <person name="Nelson D.R."/>
            <person name="Qian J."/>
            <person name="Song J."/>
            <person name="Luo H."/>
            <person name="Xiang L."/>
            <person name="Li Y."/>
            <person name="Xu Z."/>
            <person name="Ji A."/>
            <person name="Wang L."/>
            <person name="Lu S."/>
            <person name="Hayward A."/>
            <person name="Sun W."/>
            <person name="Li X."/>
            <person name="Schwartz D.C."/>
            <person name="Wang Y."/>
            <person name="Chen S."/>
        </authorList>
    </citation>
    <scope>NUCLEOTIDE SEQUENCE [LARGE SCALE GENOMIC DNA]</scope>
    <source>
        <strain evidence="2 3">ZZ0214-1</strain>
    </source>
</reference>
<gene>
    <name evidence="2" type="ORF">GSI_05753</name>
</gene>
<feature type="transmembrane region" description="Helical" evidence="1">
    <location>
        <begin position="74"/>
        <end position="93"/>
    </location>
</feature>
<dbReference type="EMBL" id="AYKW01000012">
    <property type="protein sequence ID" value="PIL31057.1"/>
    <property type="molecule type" value="Genomic_DNA"/>
</dbReference>
<evidence type="ECO:0000256" key="1">
    <source>
        <dbReference type="SAM" id="Phobius"/>
    </source>
</evidence>
<evidence type="ECO:0000313" key="3">
    <source>
        <dbReference type="Proteomes" id="UP000230002"/>
    </source>
</evidence>